<keyword evidence="1" id="KW-0805">Transcription regulation</keyword>
<keyword evidence="7" id="KW-1185">Reference proteome</keyword>
<proteinExistence type="predicted"/>
<organism evidence="6 7">
    <name type="scientific">Streptomyces niphimycinicus</name>
    <dbReference type="NCBI Taxonomy" id="2842201"/>
    <lineage>
        <taxon>Bacteria</taxon>
        <taxon>Bacillati</taxon>
        <taxon>Actinomycetota</taxon>
        <taxon>Actinomycetes</taxon>
        <taxon>Kitasatosporales</taxon>
        <taxon>Streptomycetaceae</taxon>
        <taxon>Streptomyces</taxon>
    </lineage>
</organism>
<dbReference type="EMBL" id="JAHLEM010000036">
    <property type="protein sequence ID" value="MBU3863359.1"/>
    <property type="molecule type" value="Genomic_DNA"/>
</dbReference>
<feature type="DNA-binding region" description="H-T-H motif" evidence="4">
    <location>
        <begin position="33"/>
        <end position="52"/>
    </location>
</feature>
<evidence type="ECO:0000313" key="7">
    <source>
        <dbReference type="Proteomes" id="UP000720508"/>
    </source>
</evidence>
<dbReference type="PANTHER" id="PTHR47506:SF7">
    <property type="entry name" value="TRANSCRIPTIONAL REGULATORY PROTEIN"/>
    <property type="match status" value="1"/>
</dbReference>
<evidence type="ECO:0000256" key="4">
    <source>
        <dbReference type="PROSITE-ProRule" id="PRU00335"/>
    </source>
</evidence>
<keyword evidence="2 4" id="KW-0238">DNA-binding</keyword>
<keyword evidence="3" id="KW-0804">Transcription</keyword>
<evidence type="ECO:0000256" key="3">
    <source>
        <dbReference type="ARBA" id="ARBA00023163"/>
    </source>
</evidence>
<evidence type="ECO:0000256" key="2">
    <source>
        <dbReference type="ARBA" id="ARBA00023125"/>
    </source>
</evidence>
<accession>A0ABS6C8Y5</accession>
<gene>
    <name evidence="6" type="ORF">KN815_04410</name>
</gene>
<dbReference type="InterPro" id="IPR001647">
    <property type="entry name" value="HTH_TetR"/>
</dbReference>
<name>A0ABS6C8Y5_9ACTN</name>
<dbReference type="PROSITE" id="PS50977">
    <property type="entry name" value="HTH_TETR_2"/>
    <property type="match status" value="1"/>
</dbReference>
<dbReference type="Proteomes" id="UP000720508">
    <property type="component" value="Unassembled WGS sequence"/>
</dbReference>
<evidence type="ECO:0000313" key="6">
    <source>
        <dbReference type="EMBL" id="MBU3863359.1"/>
    </source>
</evidence>
<evidence type="ECO:0000256" key="1">
    <source>
        <dbReference type="ARBA" id="ARBA00023015"/>
    </source>
</evidence>
<feature type="domain" description="HTH tetR-type" evidence="5">
    <location>
        <begin position="10"/>
        <end position="70"/>
    </location>
</feature>
<sequence>MPRASRAEAERHREQVIAATAKLVRTHGADKVSVPQAMAAAGLTHGGFYRHFASKDDLIAQACSAAFAERLADMEEPPEGEDTGEDRGRGVRAAFLAAYLSAPHRDNPGLGCAAAALAVDAARAEPGDPLKRAFGEGLRKLIDAMERSARKSGGTAADEESVLVELSTMVGALVLARACAGDDLSDRILTAVRDHVLGDDEHTPGRQDTSETAG</sequence>
<comment type="caution">
    <text evidence="6">The sequence shown here is derived from an EMBL/GenBank/DDBJ whole genome shotgun (WGS) entry which is preliminary data.</text>
</comment>
<evidence type="ECO:0000259" key="5">
    <source>
        <dbReference type="PROSITE" id="PS50977"/>
    </source>
</evidence>
<dbReference type="Pfam" id="PF00440">
    <property type="entry name" value="TetR_N"/>
    <property type="match status" value="1"/>
</dbReference>
<dbReference type="RefSeq" id="WP_216340374.1">
    <property type="nucleotide sequence ID" value="NZ_JAHLEM010000036.1"/>
</dbReference>
<protein>
    <submittedName>
        <fullName evidence="6">TetR/AcrR family transcriptional regulator</fullName>
    </submittedName>
</protein>
<reference evidence="6 7" key="1">
    <citation type="submission" date="2021-06" db="EMBL/GenBank/DDBJ databases">
        <authorList>
            <person name="Pan X."/>
        </authorList>
    </citation>
    <scope>NUCLEOTIDE SEQUENCE [LARGE SCALE GENOMIC DNA]</scope>
    <source>
        <strain evidence="6 7">4503</strain>
    </source>
</reference>
<dbReference type="PANTHER" id="PTHR47506">
    <property type="entry name" value="TRANSCRIPTIONAL REGULATORY PROTEIN"/>
    <property type="match status" value="1"/>
</dbReference>